<dbReference type="InterPro" id="IPR036515">
    <property type="entry name" value="Transposase_17_sf"/>
</dbReference>
<dbReference type="Pfam" id="PF01797">
    <property type="entry name" value="Y1_Tnp"/>
    <property type="match status" value="1"/>
</dbReference>
<comment type="caution">
    <text evidence="2">The sequence shown here is derived from an EMBL/GenBank/DDBJ whole genome shotgun (WGS) entry which is preliminary data.</text>
</comment>
<dbReference type="RefSeq" id="WP_129253995.1">
    <property type="nucleotide sequence ID" value="NZ_SAXA01000005.1"/>
</dbReference>
<dbReference type="SUPFAM" id="SSF143422">
    <property type="entry name" value="Transposase IS200-like"/>
    <property type="match status" value="1"/>
</dbReference>
<dbReference type="InterPro" id="IPR002686">
    <property type="entry name" value="Transposase_17"/>
</dbReference>
<dbReference type="Gene3D" id="3.30.70.1290">
    <property type="entry name" value="Transposase IS200-like"/>
    <property type="match status" value="1"/>
</dbReference>
<dbReference type="PANTHER" id="PTHR33360:SF2">
    <property type="entry name" value="TRANSPOSASE FOR INSERTION SEQUENCE ELEMENT IS200"/>
    <property type="match status" value="1"/>
</dbReference>
<name>A0A4Q1JNG0_9BACT</name>
<evidence type="ECO:0000313" key="2">
    <source>
        <dbReference type="EMBL" id="RXQ95656.1"/>
    </source>
</evidence>
<dbReference type="Proteomes" id="UP000289703">
    <property type="component" value="Unassembled WGS sequence"/>
</dbReference>
<gene>
    <name evidence="2" type="primary">tnpA</name>
    <name evidence="2" type="ORF">EO244_07285</name>
</gene>
<dbReference type="EMBL" id="SAXA01000005">
    <property type="protein sequence ID" value="RXQ95656.1"/>
    <property type="molecule type" value="Genomic_DNA"/>
</dbReference>
<reference evidence="2 3" key="1">
    <citation type="submission" date="2019-01" db="EMBL/GenBank/DDBJ databases">
        <title>Ancylomarina salipaludis sp. nov., isolated from a salt marsh.</title>
        <authorList>
            <person name="Yoon J.-H."/>
        </authorList>
    </citation>
    <scope>NUCLEOTIDE SEQUENCE [LARGE SCALE GENOMIC DNA]</scope>
    <source>
        <strain evidence="2 3">SHSM-M15</strain>
    </source>
</reference>
<evidence type="ECO:0000313" key="3">
    <source>
        <dbReference type="Proteomes" id="UP000289703"/>
    </source>
</evidence>
<dbReference type="PANTHER" id="PTHR33360">
    <property type="entry name" value="TRANSPOSASE FOR INSERTION SEQUENCE ELEMENT IS200"/>
    <property type="match status" value="1"/>
</dbReference>
<proteinExistence type="predicted"/>
<dbReference type="NCBIfam" id="NF033573">
    <property type="entry name" value="transpos_IS200"/>
    <property type="match status" value="1"/>
</dbReference>
<keyword evidence="3" id="KW-1185">Reference proteome</keyword>
<evidence type="ECO:0000259" key="1">
    <source>
        <dbReference type="SMART" id="SM01321"/>
    </source>
</evidence>
<dbReference type="SMART" id="SM01321">
    <property type="entry name" value="Y1_Tnp"/>
    <property type="match status" value="1"/>
</dbReference>
<dbReference type="GO" id="GO:0003677">
    <property type="term" value="F:DNA binding"/>
    <property type="evidence" value="ECO:0007669"/>
    <property type="project" value="InterPro"/>
</dbReference>
<feature type="domain" description="Transposase IS200-like" evidence="1">
    <location>
        <begin position="3"/>
        <end position="117"/>
    </location>
</feature>
<dbReference type="OrthoDB" id="9797997at2"/>
<dbReference type="GO" id="GO:0004803">
    <property type="term" value="F:transposase activity"/>
    <property type="evidence" value="ECO:0007669"/>
    <property type="project" value="InterPro"/>
</dbReference>
<protein>
    <submittedName>
        <fullName evidence="2">IS200/IS605 family transposase</fullName>
    </submittedName>
</protein>
<sequence>MSFVRIWLHCVWGTKRRFPYLTEDIKWTVFNHIKENAKLKGIYIDFINGYRDHIHCILSLKADQTLSKSIQLIKGESSFWINQRALTKTKFEWADEYYAASFSESHLKKVREYIQNQEKHHRTKTWKEEYEGFMNKYNFEKSIG</sequence>
<dbReference type="AlphaFoldDB" id="A0A4Q1JNG0"/>
<accession>A0A4Q1JNG0</accession>
<organism evidence="2 3">
    <name type="scientific">Ancylomarina salipaludis</name>
    <dbReference type="NCBI Taxonomy" id="2501299"/>
    <lineage>
        <taxon>Bacteria</taxon>
        <taxon>Pseudomonadati</taxon>
        <taxon>Bacteroidota</taxon>
        <taxon>Bacteroidia</taxon>
        <taxon>Marinilabiliales</taxon>
        <taxon>Marinifilaceae</taxon>
        <taxon>Ancylomarina</taxon>
    </lineage>
</organism>
<dbReference type="GO" id="GO:0006313">
    <property type="term" value="P:DNA transposition"/>
    <property type="evidence" value="ECO:0007669"/>
    <property type="project" value="InterPro"/>
</dbReference>